<dbReference type="AlphaFoldDB" id="A0A2K8P7W8"/>
<dbReference type="Proteomes" id="UP000231791">
    <property type="component" value="Chromosome"/>
</dbReference>
<proteinExistence type="predicted"/>
<evidence type="ECO:0000259" key="1">
    <source>
        <dbReference type="Pfam" id="PF20703"/>
    </source>
</evidence>
<dbReference type="InterPro" id="IPR049052">
    <property type="entry name" value="nSTAND1"/>
</dbReference>
<gene>
    <name evidence="2" type="ORF">SLAV_01505</name>
</gene>
<dbReference type="InterPro" id="IPR027417">
    <property type="entry name" value="P-loop_NTPase"/>
</dbReference>
<dbReference type="SUPFAM" id="SSF52540">
    <property type="entry name" value="P-loop containing nucleoside triphosphate hydrolases"/>
    <property type="match status" value="1"/>
</dbReference>
<dbReference type="Pfam" id="PF20703">
    <property type="entry name" value="nSTAND1"/>
    <property type="match status" value="1"/>
</dbReference>
<accession>A0A2K8P7W8</accession>
<reference evidence="2 3" key="1">
    <citation type="submission" date="2017-11" db="EMBL/GenBank/DDBJ databases">
        <title>Complete genome sequence of Streptomyces lavendulae subsp. lavendulae CCM 3239 (formerly 'Streptomyces aureofaciens CCM 3239'), the producer of the angucycline-type antibiotic auricin.</title>
        <authorList>
            <person name="Busche T."/>
            <person name="Novakova R."/>
            <person name="Al'Dilaimi A."/>
            <person name="Homerova D."/>
            <person name="Feckova L."/>
            <person name="Rezuchova B."/>
            <person name="Mingyar E."/>
            <person name="Csolleiova D."/>
            <person name="Bekeova C."/>
            <person name="Winkler A."/>
            <person name="Sevcikova B."/>
            <person name="Kalinowski J."/>
            <person name="Kormanec J."/>
            <person name="Ruckert C."/>
        </authorList>
    </citation>
    <scope>NUCLEOTIDE SEQUENCE [LARGE SCALE GENOMIC DNA]</scope>
    <source>
        <strain evidence="2 3">CCM 3239</strain>
    </source>
</reference>
<sequence>MDRILSEGADVPQLLVGASGSGKSSLLRAEVLPVLRGEYGFLPLQLTPGRDPMGALTSALSAQWNAVHRAQWADEADDAVELAAHVKTLAQRESVRVVVAVDQLEEVFTACPDPAGRERFLRCRADLPSLDVRVTGCLRGDFYGQALDQRPLATALQKGRTVVGALGEDEICAVAGGPAAKAGLVLDEGFVDVLLADLRGSGPGALPCCRTRCCLPGDAGAAPP</sequence>
<name>A0A2K8P7W8_STRLA</name>
<dbReference type="KEGG" id="slx:SLAV_01505"/>
<evidence type="ECO:0000313" key="2">
    <source>
        <dbReference type="EMBL" id="ATZ22230.1"/>
    </source>
</evidence>
<keyword evidence="3" id="KW-1185">Reference proteome</keyword>
<protein>
    <recommendedName>
        <fullName evidence="1">Novel STAND NTPase 1 domain-containing protein</fullName>
    </recommendedName>
</protein>
<organism evidence="2 3">
    <name type="scientific">Streptomyces lavendulae subsp. lavendulae</name>
    <dbReference type="NCBI Taxonomy" id="58340"/>
    <lineage>
        <taxon>Bacteria</taxon>
        <taxon>Bacillati</taxon>
        <taxon>Actinomycetota</taxon>
        <taxon>Actinomycetes</taxon>
        <taxon>Kitasatosporales</taxon>
        <taxon>Streptomycetaceae</taxon>
        <taxon>Streptomyces</taxon>
    </lineage>
</organism>
<dbReference type="EMBL" id="CP024985">
    <property type="protein sequence ID" value="ATZ22230.1"/>
    <property type="molecule type" value="Genomic_DNA"/>
</dbReference>
<evidence type="ECO:0000313" key="3">
    <source>
        <dbReference type="Proteomes" id="UP000231791"/>
    </source>
</evidence>
<feature type="domain" description="Novel STAND NTPase 1" evidence="1">
    <location>
        <begin position="13"/>
        <end position="207"/>
    </location>
</feature>